<organism evidence="1">
    <name type="scientific">Anguilla anguilla</name>
    <name type="common">European freshwater eel</name>
    <name type="synonym">Muraena anguilla</name>
    <dbReference type="NCBI Taxonomy" id="7936"/>
    <lineage>
        <taxon>Eukaryota</taxon>
        <taxon>Metazoa</taxon>
        <taxon>Chordata</taxon>
        <taxon>Craniata</taxon>
        <taxon>Vertebrata</taxon>
        <taxon>Euteleostomi</taxon>
        <taxon>Actinopterygii</taxon>
        <taxon>Neopterygii</taxon>
        <taxon>Teleostei</taxon>
        <taxon>Anguilliformes</taxon>
        <taxon>Anguillidae</taxon>
        <taxon>Anguilla</taxon>
    </lineage>
</organism>
<dbReference type="AlphaFoldDB" id="A0A0E9QPH5"/>
<evidence type="ECO:0000313" key="1">
    <source>
        <dbReference type="EMBL" id="JAH18714.1"/>
    </source>
</evidence>
<dbReference type="EMBL" id="GBXM01089863">
    <property type="protein sequence ID" value="JAH18714.1"/>
    <property type="molecule type" value="Transcribed_RNA"/>
</dbReference>
<protein>
    <submittedName>
        <fullName evidence="1">Uncharacterized protein</fullName>
    </submittedName>
</protein>
<reference evidence="1" key="2">
    <citation type="journal article" date="2015" name="Fish Shellfish Immunol.">
        <title>Early steps in the European eel (Anguilla anguilla)-Vibrio vulnificus interaction in the gills: Role of the RtxA13 toxin.</title>
        <authorList>
            <person name="Callol A."/>
            <person name="Pajuelo D."/>
            <person name="Ebbesson L."/>
            <person name="Teles M."/>
            <person name="MacKenzie S."/>
            <person name="Amaro C."/>
        </authorList>
    </citation>
    <scope>NUCLEOTIDE SEQUENCE</scope>
</reference>
<reference evidence="1" key="1">
    <citation type="submission" date="2014-11" db="EMBL/GenBank/DDBJ databases">
        <authorList>
            <person name="Amaro Gonzalez C."/>
        </authorList>
    </citation>
    <scope>NUCLEOTIDE SEQUENCE</scope>
</reference>
<sequence length="38" mass="4535">MWRMLPETLCTVLVKSTRMLTSHFPISYHSTFPILYHP</sequence>
<name>A0A0E9QPH5_ANGAN</name>
<dbReference type="EMBL" id="GBXM01086582">
    <property type="protein sequence ID" value="JAH21995.1"/>
    <property type="molecule type" value="Transcribed_RNA"/>
</dbReference>
<accession>A0A0E9QPH5</accession>
<proteinExistence type="predicted"/>
<dbReference type="EMBL" id="GBXM01100899">
    <property type="protein sequence ID" value="JAH07678.1"/>
    <property type="molecule type" value="Transcribed_RNA"/>
</dbReference>